<proteinExistence type="predicted"/>
<sequence length="136" mass="15273">MKKILTIIAGIMIIGGLAGGLSSVSTIYKTMTEENQQYYEPYGLFYIQMLPGLSIFVYLIIGGSLLLAVSAFLKRYEDRTSIMESYVHTLVKEEPKPVQSAVSQAEQETIALFKQEKQKDVSPGDTGEDDRYYWKG</sequence>
<evidence type="ECO:0000256" key="1">
    <source>
        <dbReference type="SAM" id="MobiDB-lite"/>
    </source>
</evidence>
<feature type="region of interest" description="Disordered" evidence="1">
    <location>
        <begin position="116"/>
        <end position="136"/>
    </location>
</feature>
<accession>A0A084GNV0</accession>
<gene>
    <name evidence="3" type="ORF">GS18_0216515</name>
</gene>
<evidence type="ECO:0000313" key="4">
    <source>
        <dbReference type="Proteomes" id="UP000028549"/>
    </source>
</evidence>
<keyword evidence="2" id="KW-0472">Membrane</keyword>
<dbReference type="EMBL" id="JNVC02000013">
    <property type="protein sequence ID" value="KEZ49012.1"/>
    <property type="molecule type" value="Genomic_DNA"/>
</dbReference>
<feature type="transmembrane region" description="Helical" evidence="2">
    <location>
        <begin position="44"/>
        <end position="73"/>
    </location>
</feature>
<reference evidence="3 4" key="1">
    <citation type="journal article" date="2005" name="Int. J. Syst. Evol. Microbiol.">
        <title>Bacillus cibi sp. nov., isolated from jeotgal, a traditional Korean fermented seafood.</title>
        <authorList>
            <person name="Yoon J.H."/>
            <person name="Lee C.H."/>
            <person name="Oh T.K."/>
        </authorList>
    </citation>
    <scope>NUCLEOTIDE SEQUENCE [LARGE SCALE GENOMIC DNA]</scope>
    <source>
        <strain evidence="3 4">DSM 16189</strain>
    </source>
</reference>
<name>A0A084GNV0_METID</name>
<dbReference type="Proteomes" id="UP000028549">
    <property type="component" value="Unassembled WGS sequence"/>
</dbReference>
<protein>
    <submittedName>
        <fullName evidence="3">Uncharacterized protein</fullName>
    </submittedName>
</protein>
<keyword evidence="2" id="KW-1133">Transmembrane helix</keyword>
<evidence type="ECO:0000256" key="2">
    <source>
        <dbReference type="SAM" id="Phobius"/>
    </source>
</evidence>
<dbReference type="AlphaFoldDB" id="A0A084GNV0"/>
<evidence type="ECO:0000313" key="3">
    <source>
        <dbReference type="EMBL" id="KEZ49012.1"/>
    </source>
</evidence>
<keyword evidence="4" id="KW-1185">Reference proteome</keyword>
<organism evidence="3 4">
    <name type="scientific">Metabacillus indicus</name>
    <name type="common">Bacillus indicus</name>
    <dbReference type="NCBI Taxonomy" id="246786"/>
    <lineage>
        <taxon>Bacteria</taxon>
        <taxon>Bacillati</taxon>
        <taxon>Bacillota</taxon>
        <taxon>Bacilli</taxon>
        <taxon>Bacillales</taxon>
        <taxon>Bacillaceae</taxon>
        <taxon>Metabacillus</taxon>
    </lineage>
</organism>
<comment type="caution">
    <text evidence="3">The sequence shown here is derived from an EMBL/GenBank/DDBJ whole genome shotgun (WGS) entry which is preliminary data.</text>
</comment>
<keyword evidence="2" id="KW-0812">Transmembrane</keyword>
<dbReference type="RefSeq" id="WP_029566561.1">
    <property type="nucleotide sequence ID" value="NZ_JNVC02000013.1"/>
</dbReference>